<gene>
    <name evidence="2" type="ORF">J1N35_044492</name>
</gene>
<dbReference type="Proteomes" id="UP000828251">
    <property type="component" value="Unassembled WGS sequence"/>
</dbReference>
<proteinExistence type="predicted"/>
<feature type="compositionally biased region" description="Acidic residues" evidence="1">
    <location>
        <begin position="50"/>
        <end position="63"/>
    </location>
</feature>
<reference evidence="2 3" key="1">
    <citation type="journal article" date="2021" name="Plant Biotechnol. J.">
        <title>Multi-omics assisted identification of the key and species-specific regulatory components of drought-tolerant mechanisms in Gossypium stocksii.</title>
        <authorList>
            <person name="Yu D."/>
            <person name="Ke L."/>
            <person name="Zhang D."/>
            <person name="Wu Y."/>
            <person name="Sun Y."/>
            <person name="Mei J."/>
            <person name="Sun J."/>
            <person name="Sun Y."/>
        </authorList>
    </citation>
    <scope>NUCLEOTIDE SEQUENCE [LARGE SCALE GENOMIC DNA]</scope>
    <source>
        <strain evidence="3">cv. E1</strain>
        <tissue evidence="2">Leaf</tissue>
    </source>
</reference>
<protein>
    <submittedName>
        <fullName evidence="2">Uncharacterized protein</fullName>
    </submittedName>
</protein>
<feature type="region of interest" description="Disordered" evidence="1">
    <location>
        <begin position="1"/>
        <end position="93"/>
    </location>
</feature>
<evidence type="ECO:0000313" key="3">
    <source>
        <dbReference type="Proteomes" id="UP000828251"/>
    </source>
</evidence>
<accession>A0A9D3ZGG0</accession>
<keyword evidence="3" id="KW-1185">Reference proteome</keyword>
<feature type="compositionally biased region" description="Basic and acidic residues" evidence="1">
    <location>
        <begin position="76"/>
        <end position="89"/>
    </location>
</feature>
<evidence type="ECO:0000256" key="1">
    <source>
        <dbReference type="SAM" id="MobiDB-lite"/>
    </source>
</evidence>
<evidence type="ECO:0000313" key="2">
    <source>
        <dbReference type="EMBL" id="KAH1032318.1"/>
    </source>
</evidence>
<feature type="compositionally biased region" description="Basic and acidic residues" evidence="1">
    <location>
        <begin position="19"/>
        <end position="34"/>
    </location>
</feature>
<name>A0A9D3ZGG0_9ROSI</name>
<comment type="caution">
    <text evidence="2">The sequence shown here is derived from an EMBL/GenBank/DDBJ whole genome shotgun (WGS) entry which is preliminary data.</text>
</comment>
<organism evidence="2 3">
    <name type="scientific">Gossypium stocksii</name>
    <dbReference type="NCBI Taxonomy" id="47602"/>
    <lineage>
        <taxon>Eukaryota</taxon>
        <taxon>Viridiplantae</taxon>
        <taxon>Streptophyta</taxon>
        <taxon>Embryophyta</taxon>
        <taxon>Tracheophyta</taxon>
        <taxon>Spermatophyta</taxon>
        <taxon>Magnoliopsida</taxon>
        <taxon>eudicotyledons</taxon>
        <taxon>Gunneridae</taxon>
        <taxon>Pentapetalae</taxon>
        <taxon>rosids</taxon>
        <taxon>malvids</taxon>
        <taxon>Malvales</taxon>
        <taxon>Malvaceae</taxon>
        <taxon>Malvoideae</taxon>
        <taxon>Gossypium</taxon>
    </lineage>
</organism>
<dbReference type="AlphaFoldDB" id="A0A9D3ZGG0"/>
<sequence>MDYKRVWKPFLPKGIPKTSSKERVHELNQGKQEETTEPETNELTNKNETEADSVTETEEEESDKESNSPQPVEGSTHPEFKVEPKEEPVKLSVGPKFTTPMLISASF</sequence>
<dbReference type="EMBL" id="JAIQCV010000013">
    <property type="protein sequence ID" value="KAH1032318.1"/>
    <property type="molecule type" value="Genomic_DNA"/>
</dbReference>